<protein>
    <submittedName>
        <fullName evidence="4">Uncharacterized damage-inducible protein DinB (Forms a four-helix bundle)</fullName>
    </submittedName>
</protein>
<gene>
    <name evidence="4" type="ORF">SAMN05428953_101686</name>
</gene>
<evidence type="ECO:0000256" key="1">
    <source>
        <dbReference type="ARBA" id="ARBA00008635"/>
    </source>
</evidence>
<comment type="similarity">
    <text evidence="1">Belongs to the DinB family.</text>
</comment>
<reference evidence="5" key="1">
    <citation type="submission" date="2016-10" db="EMBL/GenBank/DDBJ databases">
        <authorList>
            <person name="Varghese N."/>
            <person name="Submissions S."/>
        </authorList>
    </citation>
    <scope>NUCLEOTIDE SEQUENCE [LARGE SCALE GENOMIC DNA]</scope>
    <source>
        <strain evidence="5">CGMCC 1.11022</strain>
    </source>
</reference>
<dbReference type="PANTHER" id="PTHR37302:SF1">
    <property type="entry name" value="PROTEIN DINB"/>
    <property type="match status" value="1"/>
</dbReference>
<dbReference type="InterPro" id="IPR034660">
    <property type="entry name" value="DinB/YfiT-like"/>
</dbReference>
<evidence type="ECO:0000313" key="5">
    <source>
        <dbReference type="Proteomes" id="UP000198894"/>
    </source>
</evidence>
<dbReference type="InterPro" id="IPR007837">
    <property type="entry name" value="DinB"/>
</dbReference>
<evidence type="ECO:0000313" key="4">
    <source>
        <dbReference type="EMBL" id="SDI29599.1"/>
    </source>
</evidence>
<feature type="binding site" evidence="3">
    <location>
        <position position="48"/>
    </location>
    <ligand>
        <name>a divalent metal cation</name>
        <dbReference type="ChEBI" id="CHEBI:60240"/>
    </ligand>
</feature>
<feature type="binding site" evidence="3">
    <location>
        <position position="137"/>
    </location>
    <ligand>
        <name>a divalent metal cation</name>
        <dbReference type="ChEBI" id="CHEBI:60240"/>
    </ligand>
</feature>
<dbReference type="Proteomes" id="UP000198894">
    <property type="component" value="Unassembled WGS sequence"/>
</dbReference>
<accession>A0A1G8JEA5</accession>
<sequence length="170" mass="19348">MKQHFMMFAAYNQWANSRIYDAAADLDEEDFHRNVGVFFGSMMGTLNHVLTADRIWMRRFTGEGDAPARLDTVLHRALPGLRLAREAEDKRIVDWVGASSDKALSGRFSYMTVSDMRTVSQRLAPALDHFFNHQTHHRGQAHAILTILGRPSVPLDLTLFQRSEEGRAYA</sequence>
<organism evidence="4 5">
    <name type="scientific">Mesorhizobium muleiense</name>
    <dbReference type="NCBI Taxonomy" id="1004279"/>
    <lineage>
        <taxon>Bacteria</taxon>
        <taxon>Pseudomonadati</taxon>
        <taxon>Pseudomonadota</taxon>
        <taxon>Alphaproteobacteria</taxon>
        <taxon>Hyphomicrobiales</taxon>
        <taxon>Phyllobacteriaceae</taxon>
        <taxon>Mesorhizobium</taxon>
    </lineage>
</organism>
<keyword evidence="5" id="KW-1185">Reference proteome</keyword>
<evidence type="ECO:0000256" key="2">
    <source>
        <dbReference type="ARBA" id="ARBA00022723"/>
    </source>
</evidence>
<keyword evidence="2 3" id="KW-0479">Metal-binding</keyword>
<dbReference type="AlphaFoldDB" id="A0A1G8JEA5"/>
<dbReference type="EMBL" id="FNEE01000001">
    <property type="protein sequence ID" value="SDI29599.1"/>
    <property type="molecule type" value="Genomic_DNA"/>
</dbReference>
<dbReference type="RefSeq" id="WP_091590605.1">
    <property type="nucleotide sequence ID" value="NZ_FNEE01000001.1"/>
</dbReference>
<name>A0A1G8JEA5_9HYPH</name>
<dbReference type="PANTHER" id="PTHR37302">
    <property type="entry name" value="SLR1116 PROTEIN"/>
    <property type="match status" value="1"/>
</dbReference>
<dbReference type="SUPFAM" id="SSF109854">
    <property type="entry name" value="DinB/YfiT-like putative metalloenzymes"/>
    <property type="match status" value="1"/>
</dbReference>
<dbReference type="GO" id="GO:0046872">
    <property type="term" value="F:metal ion binding"/>
    <property type="evidence" value="ECO:0007669"/>
    <property type="project" value="UniProtKB-KW"/>
</dbReference>
<feature type="binding site" evidence="3">
    <location>
        <position position="133"/>
    </location>
    <ligand>
        <name>a divalent metal cation</name>
        <dbReference type="ChEBI" id="CHEBI:60240"/>
    </ligand>
</feature>
<dbReference type="Pfam" id="PF05163">
    <property type="entry name" value="DinB"/>
    <property type="match status" value="1"/>
</dbReference>
<evidence type="ECO:0000256" key="3">
    <source>
        <dbReference type="PIRSR" id="PIRSR607837-1"/>
    </source>
</evidence>
<dbReference type="Gene3D" id="1.20.120.450">
    <property type="entry name" value="dinb family like domain"/>
    <property type="match status" value="1"/>
</dbReference>
<proteinExistence type="inferred from homology"/>